<dbReference type="InParanoid" id="A8X4D3"/>
<comment type="similarity">
    <text evidence="2">Belongs to the Rab3-GAP catalytic subunit family.</text>
</comment>
<reference evidence="7 8" key="2">
    <citation type="journal article" date="2011" name="PLoS Genet.">
        <title>Caenorhabditis briggsae recombinant inbred line genotypes reveal inter-strain incompatibility and the evolution of recombination.</title>
        <authorList>
            <person name="Ross J.A."/>
            <person name="Koboldt D.C."/>
            <person name="Staisch J.E."/>
            <person name="Chamberlin H.M."/>
            <person name="Gupta B.P."/>
            <person name="Miller R.D."/>
            <person name="Baird S.E."/>
            <person name="Haag E.S."/>
        </authorList>
    </citation>
    <scope>NUCLEOTIDE SEQUENCE [LARGE SCALE GENOMIC DNA]</scope>
    <source>
        <strain evidence="7 8">AF16</strain>
    </source>
</reference>
<dbReference type="GO" id="GO:2000786">
    <property type="term" value="P:positive regulation of autophagosome assembly"/>
    <property type="evidence" value="ECO:0000318"/>
    <property type="project" value="GO_Central"/>
</dbReference>
<comment type="subcellular location">
    <subcellularLocation>
        <location evidence="1">Cytoplasm</location>
    </subcellularLocation>
</comment>
<evidence type="ECO:0000313" key="8">
    <source>
        <dbReference type="Proteomes" id="UP000008549"/>
    </source>
</evidence>
<organism evidence="7 8">
    <name type="scientific">Caenorhabditis briggsae</name>
    <dbReference type="NCBI Taxonomy" id="6238"/>
    <lineage>
        <taxon>Eukaryota</taxon>
        <taxon>Metazoa</taxon>
        <taxon>Ecdysozoa</taxon>
        <taxon>Nematoda</taxon>
        <taxon>Chromadorea</taxon>
        <taxon>Rhabditida</taxon>
        <taxon>Rhabditina</taxon>
        <taxon>Rhabditomorpha</taxon>
        <taxon>Rhabditoidea</taxon>
        <taxon>Rhabditidae</taxon>
        <taxon>Peloderinae</taxon>
        <taxon>Caenorhabditis</taxon>
    </lineage>
</organism>
<proteinExistence type="inferred from homology"/>
<keyword evidence="5" id="KW-0963">Cytoplasm</keyword>
<evidence type="ECO:0000256" key="2">
    <source>
        <dbReference type="ARBA" id="ARBA00008856"/>
    </source>
</evidence>
<evidence type="ECO:0000313" key="9">
    <source>
        <dbReference type="WormBase" id="CBG07650"/>
    </source>
</evidence>
<dbReference type="InterPro" id="IPR045700">
    <property type="entry name" value="Rab3GAP1"/>
</dbReference>
<protein>
    <recommendedName>
        <fullName evidence="3">Rab3 GTPase-activating protein catalytic subunit</fullName>
    </recommendedName>
</protein>
<gene>
    <name evidence="9" type="primary">rbg-1</name>
    <name evidence="7" type="synonym">Cbr-rbg-1</name>
    <name evidence="9" type="ORF">CBG07650</name>
    <name evidence="7" type="ORF">CBG_07650</name>
</gene>
<evidence type="ECO:0000259" key="6">
    <source>
        <dbReference type="Pfam" id="PF13890"/>
    </source>
</evidence>
<keyword evidence="8" id="KW-1185">Reference proteome</keyword>
<dbReference type="InterPro" id="IPR026147">
    <property type="entry name" value="Rab3GAP1_conserved"/>
</dbReference>
<dbReference type="Pfam" id="PF13890">
    <property type="entry name" value="Rab3-GTPase_cat"/>
    <property type="match status" value="1"/>
</dbReference>
<dbReference type="AlphaFoldDB" id="A8X4D3"/>
<evidence type="ECO:0000256" key="3">
    <source>
        <dbReference type="ARBA" id="ARBA00015817"/>
    </source>
</evidence>
<evidence type="ECO:0000313" key="7">
    <source>
        <dbReference type="EMBL" id="CAP27493.2"/>
    </source>
</evidence>
<dbReference type="FunCoup" id="A8X4D3">
    <property type="interactions" value="2495"/>
</dbReference>
<evidence type="ECO:0000256" key="5">
    <source>
        <dbReference type="ARBA" id="ARBA00022490"/>
    </source>
</evidence>
<feature type="domain" description="Rab3GAP catalytic subunit conserved" evidence="6">
    <location>
        <begin position="579"/>
        <end position="714"/>
    </location>
</feature>
<dbReference type="eggNOG" id="KOG2390">
    <property type="taxonomic scope" value="Eukaryota"/>
</dbReference>
<dbReference type="Proteomes" id="UP000008549">
    <property type="component" value="Unassembled WGS sequence"/>
</dbReference>
<dbReference type="PANTHER" id="PTHR21422">
    <property type="entry name" value="RAB3 GTPASE-ACTIVATING PROTEIN CATALYTIC SUBUNIT"/>
    <property type="match status" value="1"/>
</dbReference>
<dbReference type="GO" id="GO:0006914">
    <property type="term" value="P:autophagy"/>
    <property type="evidence" value="ECO:0007669"/>
    <property type="project" value="EnsemblMetazoa"/>
</dbReference>
<dbReference type="GO" id="GO:0005096">
    <property type="term" value="F:GTPase activator activity"/>
    <property type="evidence" value="ECO:0000318"/>
    <property type="project" value="GO_Central"/>
</dbReference>
<accession>A8X4D3</accession>
<dbReference type="STRING" id="6238.A8X4D3"/>
<reference evidence="7 8" key="1">
    <citation type="journal article" date="2003" name="PLoS Biol.">
        <title>The genome sequence of Caenorhabditis briggsae: a platform for comparative genomics.</title>
        <authorList>
            <person name="Stein L.D."/>
            <person name="Bao Z."/>
            <person name="Blasiar D."/>
            <person name="Blumenthal T."/>
            <person name="Brent M.R."/>
            <person name="Chen N."/>
            <person name="Chinwalla A."/>
            <person name="Clarke L."/>
            <person name="Clee C."/>
            <person name="Coghlan A."/>
            <person name="Coulson A."/>
            <person name="D'Eustachio P."/>
            <person name="Fitch D.H."/>
            <person name="Fulton L.A."/>
            <person name="Fulton R.E."/>
            <person name="Griffiths-Jones S."/>
            <person name="Harris T.W."/>
            <person name="Hillier L.W."/>
            <person name="Kamath R."/>
            <person name="Kuwabara P.E."/>
            <person name="Mardis E.R."/>
            <person name="Marra M.A."/>
            <person name="Miner T.L."/>
            <person name="Minx P."/>
            <person name="Mullikin J.C."/>
            <person name="Plumb R.W."/>
            <person name="Rogers J."/>
            <person name="Schein J.E."/>
            <person name="Sohrmann M."/>
            <person name="Spieth J."/>
            <person name="Stajich J.E."/>
            <person name="Wei C."/>
            <person name="Willey D."/>
            <person name="Wilson R.K."/>
            <person name="Durbin R."/>
            <person name="Waterston R.H."/>
        </authorList>
    </citation>
    <scope>NUCLEOTIDE SEQUENCE [LARGE SCALE GENOMIC DNA]</scope>
    <source>
        <strain evidence="7 8">AF16</strain>
    </source>
</reference>
<dbReference type="GO" id="GO:0005737">
    <property type="term" value="C:cytoplasm"/>
    <property type="evidence" value="ECO:0007669"/>
    <property type="project" value="UniProtKB-SubCell"/>
</dbReference>
<dbReference type="OMA" id="DEMIDAR"/>
<dbReference type="HOGENOM" id="CLU_012561_1_0_1"/>
<dbReference type="WormBase" id="CBG07650">
    <property type="protein sequence ID" value="CBP40142"/>
    <property type="gene ID" value="WBGene00029627"/>
    <property type="gene designation" value="Cbr-rbg-1"/>
</dbReference>
<keyword evidence="4" id="KW-0343">GTPase activation</keyword>
<dbReference type="GO" id="GO:1990000">
    <property type="term" value="P:amyloid fibril formation"/>
    <property type="evidence" value="ECO:0007669"/>
    <property type="project" value="EnsemblMetazoa"/>
</dbReference>
<dbReference type="EMBL" id="HE601041">
    <property type="protein sequence ID" value="CAP27493.2"/>
    <property type="molecule type" value="Genomic_DNA"/>
</dbReference>
<dbReference type="PANTHER" id="PTHR21422:SF9">
    <property type="entry name" value="RAB3 GTPASE-ACTIVATING PROTEIN CATALYTIC SUBUNIT"/>
    <property type="match status" value="1"/>
</dbReference>
<name>A8X4D3_CAEBR</name>
<sequence length="922" mass="105100">MEENTVFEINDFTIVTEMEHFGAAFEGIIQKYEFAGRRPCLADDIKYRMVVTDTNVVSIGENKLRIDLMQPVPLNPEHTLPQTAPEVTDDETEDSYFAPFTVAEEIANTKHGFECTDSFVLKFGIRECIIVSPNDPTCRLTDENQVNTVMGNIRTVMHSCRCEVPVFCYIKDETLDMIAGYASDGNSSYKFSSVVLRNINNRHCTMHDLLNMFKENLGTTISAFHEEVRMSSRFTHVVPLKQNDYLRNHTVDSFGVLATGPSASLPFDTLEVAATWRFFRENSLTENRGHSDFDINYANHWSVKIKSTKSSLLGVFEVKKLSIKIIADEILGVYKEDTRKAIRSDLNCAAILGKHFTQKDLPNAFQKLTVNSASEVKIGKHGEIDDDGTNGPMSPALMRSWVEYIFNNQGEHEVLSHELNLLNAASMSGEQYSEEDLVNNVKLDTLFNYKDPKMVNSFLAPYKCAKKRTTSWRLSVALANARVFLKDQPRAEPQLWIEFLLALRKKYEKMETVEYVNNGIDHLQCAFSQKMQMLQMCIDARQKRHKMFDSAHSASNTSDEFFDANDSFNADTTLEPNNEGRLKLAGMNLVGNSSQPMYIPITQDSCPLTDEMIDARNEHLFSLDEEERVNLQMELVKSDMQSFKAANPDSVFADFLRWHSPKDYDEATDSISERMLIPNNVWIRSWEAAQPIPVASQARIFNDTKIAEEIFELFNAATLDQVREWMKPSIFAATLERLTEIQSSYGVSEEKQKQNVKIAKVLASATMNKSASEYDEIARYCSQVEMIHNMKVHLIQLVQNAKEKMHPPHPSESEVQAAIKQLVNIAVHNLWEDSEKEEPELIVKPQDPIGRALASMGKLNELTEQQLIKGHRKEYIFIWDFKRPSTTSLPMSHRMYADLRQDKHSLYFAVGNDCNFSNASFL</sequence>
<evidence type="ECO:0000256" key="4">
    <source>
        <dbReference type="ARBA" id="ARBA00022468"/>
    </source>
</evidence>
<evidence type="ECO:0000256" key="1">
    <source>
        <dbReference type="ARBA" id="ARBA00004496"/>
    </source>
</evidence>